<protein>
    <submittedName>
        <fullName evidence="13">TonB-dependent receptor</fullName>
    </submittedName>
</protein>
<dbReference type="Gene3D" id="2.40.170.20">
    <property type="entry name" value="TonB-dependent receptor, beta-barrel domain"/>
    <property type="match status" value="1"/>
</dbReference>
<dbReference type="InterPro" id="IPR037066">
    <property type="entry name" value="Plug_dom_sf"/>
</dbReference>
<dbReference type="EMBL" id="SDPD01000006">
    <property type="protein sequence ID" value="TPH22167.1"/>
    <property type="molecule type" value="Genomic_DNA"/>
</dbReference>
<evidence type="ECO:0000256" key="9">
    <source>
        <dbReference type="RuleBase" id="RU003357"/>
    </source>
</evidence>
<dbReference type="Proteomes" id="UP000316282">
    <property type="component" value="Unassembled WGS sequence"/>
</dbReference>
<comment type="subcellular location">
    <subcellularLocation>
        <location evidence="1 8">Cell outer membrane</location>
        <topology evidence="1 8">Multi-pass membrane protein</topology>
    </subcellularLocation>
</comment>
<keyword evidence="6 8" id="KW-0472">Membrane</keyword>
<evidence type="ECO:0000256" key="2">
    <source>
        <dbReference type="ARBA" id="ARBA00022448"/>
    </source>
</evidence>
<feature type="signal peptide" evidence="10">
    <location>
        <begin position="1"/>
        <end position="25"/>
    </location>
</feature>
<keyword evidence="13" id="KW-0675">Receptor</keyword>
<evidence type="ECO:0000256" key="6">
    <source>
        <dbReference type="ARBA" id="ARBA00023136"/>
    </source>
</evidence>
<dbReference type="PANTHER" id="PTHR30069:SF50">
    <property type="entry name" value="TONB-DEPENDENT RECEPTOR HI_1217-RELATED"/>
    <property type="match status" value="1"/>
</dbReference>
<keyword evidence="10" id="KW-0732">Signal</keyword>
<dbReference type="InterPro" id="IPR039426">
    <property type="entry name" value="TonB-dep_rcpt-like"/>
</dbReference>
<evidence type="ECO:0000256" key="1">
    <source>
        <dbReference type="ARBA" id="ARBA00004571"/>
    </source>
</evidence>
<keyword evidence="2 8" id="KW-0813">Transport</keyword>
<dbReference type="GO" id="GO:0044718">
    <property type="term" value="P:siderophore transmembrane transport"/>
    <property type="evidence" value="ECO:0007669"/>
    <property type="project" value="TreeGrafter"/>
</dbReference>
<dbReference type="PROSITE" id="PS52016">
    <property type="entry name" value="TONB_DEPENDENT_REC_3"/>
    <property type="match status" value="1"/>
</dbReference>
<feature type="domain" description="TonB-dependent receptor-like beta-barrel" evidence="11">
    <location>
        <begin position="410"/>
        <end position="894"/>
    </location>
</feature>
<dbReference type="Pfam" id="PF07715">
    <property type="entry name" value="Plug"/>
    <property type="match status" value="1"/>
</dbReference>
<dbReference type="RefSeq" id="WP_140527183.1">
    <property type="nucleotide sequence ID" value="NZ_SDPD01000006.1"/>
</dbReference>
<dbReference type="InterPro" id="IPR000531">
    <property type="entry name" value="Beta-barrel_TonB"/>
</dbReference>
<reference evidence="13 14" key="1">
    <citation type="submission" date="2019-01" db="EMBL/GenBank/DDBJ databases">
        <title>Comparative genomic analysis identifies haemin-independent Haemophilus haemolyticus: a formal re-classification of Haemophilus intermedius.</title>
        <authorList>
            <person name="Harris T.M."/>
            <person name="Price E.P."/>
            <person name="Sarovich D.S."/>
            <person name="Norskov-Lauritsen N."/>
            <person name="Beissbarth J."/>
            <person name="Chang A.B."/>
            <person name="Smith-Vaughan H.C."/>
        </authorList>
    </citation>
    <scope>NUCLEOTIDE SEQUENCE [LARGE SCALE GENOMIC DNA]</scope>
    <source>
        <strain evidence="13 14">60982 B Hi-1</strain>
    </source>
</reference>
<evidence type="ECO:0000256" key="8">
    <source>
        <dbReference type="PROSITE-ProRule" id="PRU01360"/>
    </source>
</evidence>
<accession>A0A502LT25</accession>
<evidence type="ECO:0000259" key="11">
    <source>
        <dbReference type="Pfam" id="PF00593"/>
    </source>
</evidence>
<evidence type="ECO:0000259" key="12">
    <source>
        <dbReference type="Pfam" id="PF07715"/>
    </source>
</evidence>
<feature type="chain" id="PRO_5021420358" evidence="10">
    <location>
        <begin position="26"/>
        <end position="957"/>
    </location>
</feature>
<evidence type="ECO:0000313" key="13">
    <source>
        <dbReference type="EMBL" id="TPH22167.1"/>
    </source>
</evidence>
<dbReference type="Gene3D" id="2.170.130.10">
    <property type="entry name" value="TonB-dependent receptor, plug domain"/>
    <property type="match status" value="1"/>
</dbReference>
<evidence type="ECO:0000313" key="14">
    <source>
        <dbReference type="Proteomes" id="UP000316282"/>
    </source>
</evidence>
<evidence type="ECO:0000256" key="10">
    <source>
        <dbReference type="SAM" id="SignalP"/>
    </source>
</evidence>
<keyword evidence="5 9" id="KW-0798">TonB box</keyword>
<evidence type="ECO:0000256" key="7">
    <source>
        <dbReference type="ARBA" id="ARBA00023237"/>
    </source>
</evidence>
<organism evidence="13 14">
    <name type="scientific">Haemophilus haemolyticus</name>
    <dbReference type="NCBI Taxonomy" id="726"/>
    <lineage>
        <taxon>Bacteria</taxon>
        <taxon>Pseudomonadati</taxon>
        <taxon>Pseudomonadota</taxon>
        <taxon>Gammaproteobacteria</taxon>
        <taxon>Pasteurellales</taxon>
        <taxon>Pasteurellaceae</taxon>
        <taxon>Haemophilus</taxon>
    </lineage>
</organism>
<evidence type="ECO:0000256" key="5">
    <source>
        <dbReference type="ARBA" id="ARBA00023077"/>
    </source>
</evidence>
<evidence type="ECO:0000256" key="4">
    <source>
        <dbReference type="ARBA" id="ARBA00022692"/>
    </source>
</evidence>
<keyword evidence="3 8" id="KW-1134">Transmembrane beta strand</keyword>
<dbReference type="GO" id="GO:0015344">
    <property type="term" value="F:siderophore uptake transmembrane transporter activity"/>
    <property type="evidence" value="ECO:0007669"/>
    <property type="project" value="TreeGrafter"/>
</dbReference>
<dbReference type="InterPro" id="IPR012910">
    <property type="entry name" value="Plug_dom"/>
</dbReference>
<dbReference type="GO" id="GO:0009279">
    <property type="term" value="C:cell outer membrane"/>
    <property type="evidence" value="ECO:0007669"/>
    <property type="project" value="UniProtKB-SubCell"/>
</dbReference>
<keyword evidence="4 8" id="KW-0812">Transmembrane</keyword>
<comment type="caution">
    <text evidence="13">The sequence shown here is derived from an EMBL/GenBank/DDBJ whole genome shotgun (WGS) entry which is preliminary data.</text>
</comment>
<evidence type="ECO:0000256" key="3">
    <source>
        <dbReference type="ARBA" id="ARBA00022452"/>
    </source>
</evidence>
<dbReference type="AlphaFoldDB" id="A0A502LT25"/>
<gene>
    <name evidence="13" type="ORF">EUX52_03040</name>
</gene>
<feature type="domain" description="TonB-dependent receptor plug" evidence="12">
    <location>
        <begin position="58"/>
        <end position="158"/>
    </location>
</feature>
<dbReference type="Pfam" id="PF00593">
    <property type="entry name" value="TonB_dep_Rec_b-barrel"/>
    <property type="match status" value="1"/>
</dbReference>
<sequence length="957" mass="107826">MKKVIKLNLITLCLINTLSVSIVNAKAEETLDQIDVVEKNVANDKKPFTEAKAKSTREHIFKETQTIDQVIRSIPGAFTQQDKGSGVVSVNIRGENGLGRVNTMVDGVTQTFYSTSMDSGQSGGSSQFGAAIDPNFIAGVDVNKSNFSGSNGINTLSGSANFRTLGVNDVITDDKPFGLIVKGMTGSNATKSNFMTMAAGRKWLDNGGYIGVVYGYSQREVSQDYRIGGGERLASLGHDILAKEKEAVFHDEGYTLSPTGQWVPDESKPLWSCNEETPIFHGSTAPITTPMDFTGITKTVTPGCITITEKKSENYDYISDTETPDESPYNIKRERFSYEDETRKKILKELANGTQPQNIPELQADIKKIDDGFEENKEQYSVAPIEPGSLQSRSRSHLLKFEYGDDNHTLGAQIRTLDNKIGSRKIENRNYQLNYNFNNNRYLDMNFMIAHNVGKTIYPKGGFFASWQVADKLIAKNVANIVDINNSYTFLLPKEIDLKTTLGFNYFTNEYSKNRFPEELSLFYDNPSHDQGLFSYSAKGRYSGPRGSLPQRSVILQPSGKQKFKTVYFDTALSKGIYHLDYSVNFTHYAFNGEYVGYENTPTQINEPILHKSGHKTAFNHSATLSAELSDYFMPFFTYSRTHRMPNIQEMFFSQVSDAGVNTALKPERAETYQLGFNTYKKGVFTKEDILGVKVVGYRSFIKNYIHNVYGDWSQDGVLPEWASLNRFRLTIAHQNYQPIVKKSGAELELNYDMGSFFANLSYAYQRTNQPTNYADASPRPNNASKEDTLKQGYGLSRITMLPKDYGRLELGTRWFDQKLTLGIAARYYGKSKRATTQEEYINGSRYEENTASDRIYYAIKKTEDIKKQPIILDLHVSYEPIKDLIIKAEVQNLLDKRYVDPLDAGNDAASQRYYSSLNDSLACKINESTCNDGSDKSVLYNFARGRTYILSLNYKF</sequence>
<proteinExistence type="inferred from homology"/>
<dbReference type="SUPFAM" id="SSF56935">
    <property type="entry name" value="Porins"/>
    <property type="match status" value="1"/>
</dbReference>
<name>A0A502LT25_HAEHA</name>
<keyword evidence="7 8" id="KW-0998">Cell outer membrane</keyword>
<dbReference type="InterPro" id="IPR036942">
    <property type="entry name" value="Beta-barrel_TonB_sf"/>
</dbReference>
<comment type="similarity">
    <text evidence="8 9">Belongs to the TonB-dependent receptor family.</text>
</comment>
<dbReference type="PANTHER" id="PTHR30069">
    <property type="entry name" value="TONB-DEPENDENT OUTER MEMBRANE RECEPTOR"/>
    <property type="match status" value="1"/>
</dbReference>